<proteinExistence type="predicted"/>
<dbReference type="SMART" id="SM00198">
    <property type="entry name" value="SCP"/>
    <property type="match status" value="1"/>
</dbReference>
<evidence type="ECO:0000313" key="3">
    <source>
        <dbReference type="EMBL" id="KAK6589569.1"/>
    </source>
</evidence>
<reference evidence="3 4" key="1">
    <citation type="submission" date="2023-10" db="EMBL/GenBank/DDBJ databases">
        <title>Comparative genomics analysis reveals potential genetic determinants of host preference in Cryptosporidium xiaoi.</title>
        <authorList>
            <person name="Xiao L."/>
            <person name="Li J."/>
        </authorList>
    </citation>
    <scope>NUCLEOTIDE SEQUENCE [LARGE SCALE GENOMIC DNA]</scope>
    <source>
        <strain evidence="3 4">52996</strain>
    </source>
</reference>
<dbReference type="Pfam" id="PF00188">
    <property type="entry name" value="CAP"/>
    <property type="match status" value="4"/>
</dbReference>
<feature type="signal peptide" evidence="1">
    <location>
        <begin position="1"/>
        <end position="21"/>
    </location>
</feature>
<dbReference type="CDD" id="cd05380">
    <property type="entry name" value="CAP_euk"/>
    <property type="match status" value="4"/>
</dbReference>
<keyword evidence="1" id="KW-0732">Signal</keyword>
<organism evidence="3 4">
    <name type="scientific">Cryptosporidium xiaoi</name>
    <dbReference type="NCBI Taxonomy" id="659607"/>
    <lineage>
        <taxon>Eukaryota</taxon>
        <taxon>Sar</taxon>
        <taxon>Alveolata</taxon>
        <taxon>Apicomplexa</taxon>
        <taxon>Conoidasida</taxon>
        <taxon>Coccidia</taxon>
        <taxon>Eucoccidiorida</taxon>
        <taxon>Eimeriorina</taxon>
        <taxon>Cryptosporidiidae</taxon>
        <taxon>Cryptosporidium</taxon>
    </lineage>
</organism>
<name>A0AAV9XZ22_9CRYT</name>
<sequence>MENTIIRFLLLIFVCVGVTHSQDSVIPTNPENFQLPLDIPPDFYYNVDDSAVNNTVLNVTVEITSGENLEEDSSEAWNLHINNGETLQENEANYNGRVTSNPTNIAKNIPDIRAAMLNCINQVRSVEGEKAADMNMLAWDYTIEGYAANTAHRICSTGVVSSSPSSWPYKGGDGELIATSPKLSDADPRTVLDKVCDLVQQWNNTSSFLPKHADFSNTYKWDIGESFKLAEPYLQLVLSKTTLIGCSFQTNCHENVGTIVVCQFSDKPDPETPPYAHIYKSLNLTEPQRQPCGRCGLGAKCCFQNMCIGRDIGSSCPKCIFSEPIDVNNDDISLCLDKYYQTCANSNCPEACINKHQIPSEILINQCLCTSKQLIEDMVLFDQLPTDPQMSYTEGWKRKKVYQHGLCRNIKVETQKVEIPDVGSKNEEIIENDTLGVVPFSSETIRSSIVKALNSIRSSQPAADMAMLMYDFNLEGYSRLRAKQICEADDKLVEFLGVNGTYPPYIKWPYRGGPGETIFVYNETVSIPDDVDNQELSNIQLGIKDSIELIEEAIDNWYSEGKTFDFHNLTNNIGKDFYNYRMVVRAEATAVGCSIVTNCRSKSIKTIFVCQYNYPNFKEPVHIKESILRRKLLDSKYLEFDVPYLHIEADPFLLLQQRRPCGRCRRGSTCCENNLCVGIDISQSSVTFVPPILENHQTGGCRSAFVRHCSQLNCQVNCLNPSSAYLAHQCFCVSPENMNKIAFANPDALELNNTLIEEVIEGDSFNNNTRMLLIDGVSTPHPIATYGYIFGLINSHGLCLKLPGYTEDYGNILMDSIEANITANSDRIEFSVDSDNETLLSDVFIDLPEDDSLFQKDLTDKFRQEFLLAINSFRSIVGEFATNMNKLAYDFTLEGVAKSSAKQCQIASLNRYFEINGVPPLTYLSPANETLLPNNVASIVANWAKPLVSTTGSIDTSTFLETLNKLGPLPHSTKQLFSAHATSVGCSVFSNCPEGRYFVVCQFNHLDDSIHPFKPIEDGLSVPKSPCSCCGSEATCCENNLCVGGNSVGQDFSVCNDISTSKNENGRLCSKEFYKNCKDLNCKGQCLKPLDETDPFFEHYIFNQCTCSKKNTKSSPQAGLLEDGKALIRGICTSVNTTRLDNPGLLITHENLLDLELFTNGRNGNTISQALSSVLQGELKGKLTTLDPRPLLYALNKQRSRVGEKGANINMLKWDYSLEGYSQNWAMVCLAGFNNNSPQEYPYRGGESEVVYSAEIGEEYDEFTSPLKVVESWFSGEEVYERNNGTVTITPKILNFLTVSQASSTSVGCSVVKGCPNSGFVVVCQFDSGVNLNKYPYLKISTDDSTLLPPSQAHPCGKCFSGSTCCNSNLCVGLSQNMNRFATPLITKLSPKDNCIPSISRKCSSGICPESCVPQITASESEKIPLYNKDNTIQFSVNQCQCTPKDFNGPPTEAWKIGMVRKNGQCEKVKGYNIEVARTQNHYIKVVTNSTEGEHKTVIEKKPEEDDYFKHKFSRKCIEQARINGLLPKCIVNPMNCTLKTLCYSYPDRQNCFCDGNYPKQCEALKLCRKELTDIIKSVKPDCIGKNILSEKCPCSKNIFDLECSCSAYPNNPGCPCHKDPSSLICKDLMRNSEASQHKVSTALSEISRVSKTLRG</sequence>
<dbReference type="SUPFAM" id="SSF55797">
    <property type="entry name" value="PR-1-like"/>
    <property type="match status" value="4"/>
</dbReference>
<evidence type="ECO:0000313" key="4">
    <source>
        <dbReference type="Proteomes" id="UP001311799"/>
    </source>
</evidence>
<accession>A0AAV9XZ22</accession>
<dbReference type="Gene3D" id="3.40.33.10">
    <property type="entry name" value="CAP"/>
    <property type="match status" value="4"/>
</dbReference>
<evidence type="ECO:0000259" key="2">
    <source>
        <dbReference type="SMART" id="SM00198"/>
    </source>
</evidence>
<evidence type="ECO:0000256" key="1">
    <source>
        <dbReference type="SAM" id="SignalP"/>
    </source>
</evidence>
<keyword evidence="4" id="KW-1185">Reference proteome</keyword>
<feature type="domain" description="SCP" evidence="2">
    <location>
        <begin position="1186"/>
        <end position="1334"/>
    </location>
</feature>
<comment type="caution">
    <text evidence="3">The sequence shown here is derived from an EMBL/GenBank/DDBJ whole genome shotgun (WGS) entry which is preliminary data.</text>
</comment>
<gene>
    <name evidence="3" type="ORF">RS030_203121</name>
</gene>
<dbReference type="InterPro" id="IPR001283">
    <property type="entry name" value="CRISP-related"/>
</dbReference>
<dbReference type="PANTHER" id="PTHR10334">
    <property type="entry name" value="CYSTEINE-RICH SECRETORY PROTEIN-RELATED"/>
    <property type="match status" value="1"/>
</dbReference>
<protein>
    <submittedName>
        <fullName evidence="3">Extracellular protein</fullName>
    </submittedName>
</protein>
<dbReference type="InterPro" id="IPR014044">
    <property type="entry name" value="CAP_dom"/>
</dbReference>
<dbReference type="Proteomes" id="UP001311799">
    <property type="component" value="Unassembled WGS sequence"/>
</dbReference>
<dbReference type="EMBL" id="JAWDEY010000012">
    <property type="protein sequence ID" value="KAK6589569.1"/>
    <property type="molecule type" value="Genomic_DNA"/>
</dbReference>
<feature type="chain" id="PRO_5043866591" evidence="1">
    <location>
        <begin position="22"/>
        <end position="1656"/>
    </location>
</feature>
<dbReference type="InterPro" id="IPR035940">
    <property type="entry name" value="CAP_sf"/>
</dbReference>